<name>A0A0B7NFT4_9FUNG</name>
<dbReference type="OrthoDB" id="2282915at2759"/>
<evidence type="ECO:0000313" key="2">
    <source>
        <dbReference type="EMBL" id="CEP17371.1"/>
    </source>
</evidence>
<protein>
    <submittedName>
        <fullName evidence="2">Uncharacterized protein</fullName>
    </submittedName>
</protein>
<keyword evidence="3" id="KW-1185">Reference proteome</keyword>
<sequence length="206" mass="23594">MIPRKSSSVPIKLITMQEHTPLTNAATRTTITTTTIRTDVPPPKSQSTPPLPIITYTERQIAKPVSNEKTTINTHKSSRTPMKRFVFKKKKSTTTKIQASSLKGGEEEEEDEPMTKPMSLTEKRKRQAKRADQIKIWKVREEREAREARLVIRRQIVNGTNKKIIQSSSTSSTTSTVRKKKKRVKFNFDKNCVIELPSFEDDLENI</sequence>
<feature type="region of interest" description="Disordered" evidence="1">
    <location>
        <begin position="89"/>
        <end position="129"/>
    </location>
</feature>
<organism evidence="2 3">
    <name type="scientific">Parasitella parasitica</name>
    <dbReference type="NCBI Taxonomy" id="35722"/>
    <lineage>
        <taxon>Eukaryota</taxon>
        <taxon>Fungi</taxon>
        <taxon>Fungi incertae sedis</taxon>
        <taxon>Mucoromycota</taxon>
        <taxon>Mucoromycotina</taxon>
        <taxon>Mucoromycetes</taxon>
        <taxon>Mucorales</taxon>
        <taxon>Mucorineae</taxon>
        <taxon>Mucoraceae</taxon>
        <taxon>Parasitella</taxon>
    </lineage>
</organism>
<reference evidence="2 3" key="1">
    <citation type="submission" date="2014-09" db="EMBL/GenBank/DDBJ databases">
        <authorList>
            <person name="Ellenberger Sabrina"/>
        </authorList>
    </citation>
    <scope>NUCLEOTIDE SEQUENCE [LARGE SCALE GENOMIC DNA]</scope>
    <source>
        <strain evidence="2 3">CBS 412.66</strain>
    </source>
</reference>
<dbReference type="STRING" id="35722.A0A0B7NFT4"/>
<accession>A0A0B7NFT4</accession>
<dbReference type="Proteomes" id="UP000054107">
    <property type="component" value="Unassembled WGS sequence"/>
</dbReference>
<dbReference type="EMBL" id="LN733663">
    <property type="protein sequence ID" value="CEP17371.1"/>
    <property type="molecule type" value="Genomic_DNA"/>
</dbReference>
<evidence type="ECO:0000313" key="3">
    <source>
        <dbReference type="Proteomes" id="UP000054107"/>
    </source>
</evidence>
<gene>
    <name evidence="2" type="primary">PARPA_11667.1 scaffold 44482</name>
</gene>
<evidence type="ECO:0000256" key="1">
    <source>
        <dbReference type="SAM" id="MobiDB-lite"/>
    </source>
</evidence>
<dbReference type="AlphaFoldDB" id="A0A0B7NFT4"/>
<proteinExistence type="predicted"/>